<comment type="similarity">
    <text evidence="2">Belongs to the bacterial ribosomal protein bL32 family.</text>
</comment>
<dbReference type="PANTHER" id="PTHR21026">
    <property type="entry name" value="39S RIBOSOMAL PROTEIN L32, MITOCHONDRIAL"/>
    <property type="match status" value="1"/>
</dbReference>
<dbReference type="HAMAP" id="MF_00340">
    <property type="entry name" value="Ribosomal_bL32"/>
    <property type="match status" value="1"/>
</dbReference>
<evidence type="ECO:0000256" key="7">
    <source>
        <dbReference type="ARBA" id="ARBA00039935"/>
    </source>
</evidence>
<keyword evidence="6" id="KW-0687">Ribonucleoprotein</keyword>
<organism evidence="8 9">
    <name type="scientific">Naematelia encephala</name>
    <dbReference type="NCBI Taxonomy" id="71784"/>
    <lineage>
        <taxon>Eukaryota</taxon>
        <taxon>Fungi</taxon>
        <taxon>Dikarya</taxon>
        <taxon>Basidiomycota</taxon>
        <taxon>Agaricomycotina</taxon>
        <taxon>Tremellomycetes</taxon>
        <taxon>Tremellales</taxon>
        <taxon>Naemateliaceae</taxon>
        <taxon>Naematelia</taxon>
    </lineage>
</organism>
<dbReference type="InParanoid" id="A0A1Y2B3Y7"/>
<sequence length="160" mass="17370">MASLQLSSLAPSRTVLPFLSFAPRLLALRPTWSVPCEASTSSPSPSSSLSMDQTPSTSTPWYSSILPSISSLLELFPPILLAVPKKKVSHSRKRMRSAIKGLKNKTNFSICPACGEPKLSHNICPSCYSQISRRWKAEARGEDITIHADSSKKGAEVKAD</sequence>
<dbReference type="InterPro" id="IPR051991">
    <property type="entry name" value="Mitoribosomal_protein_bL32"/>
</dbReference>
<dbReference type="GO" id="GO:0005762">
    <property type="term" value="C:mitochondrial large ribosomal subunit"/>
    <property type="evidence" value="ECO:0007669"/>
    <property type="project" value="TreeGrafter"/>
</dbReference>
<keyword evidence="9" id="KW-1185">Reference proteome</keyword>
<dbReference type="PANTHER" id="PTHR21026:SF2">
    <property type="entry name" value="LARGE RIBOSOMAL SUBUNIT PROTEIN BL32M"/>
    <property type="match status" value="1"/>
</dbReference>
<dbReference type="GO" id="GO:0006412">
    <property type="term" value="P:translation"/>
    <property type="evidence" value="ECO:0007669"/>
    <property type="project" value="InterPro"/>
</dbReference>
<protein>
    <recommendedName>
        <fullName evidence="7">Large ribosomal subunit protein bL32m</fullName>
    </recommendedName>
</protein>
<evidence type="ECO:0000313" key="8">
    <source>
        <dbReference type="EMBL" id="ORY29538.1"/>
    </source>
</evidence>
<keyword evidence="4" id="KW-0689">Ribosomal protein</keyword>
<dbReference type="InterPro" id="IPR002677">
    <property type="entry name" value="Ribosomal_bL32"/>
</dbReference>
<evidence type="ECO:0000256" key="5">
    <source>
        <dbReference type="ARBA" id="ARBA00023128"/>
    </source>
</evidence>
<dbReference type="NCBIfam" id="TIGR01031">
    <property type="entry name" value="rpmF_bact"/>
    <property type="match status" value="1"/>
</dbReference>
<comment type="caution">
    <text evidence="8">The sequence shown here is derived from an EMBL/GenBank/DDBJ whole genome shotgun (WGS) entry which is preliminary data.</text>
</comment>
<reference evidence="8 9" key="1">
    <citation type="submission" date="2016-07" db="EMBL/GenBank/DDBJ databases">
        <title>Pervasive Adenine N6-methylation of Active Genes in Fungi.</title>
        <authorList>
            <consortium name="DOE Joint Genome Institute"/>
            <person name="Mondo S.J."/>
            <person name="Dannebaum R.O."/>
            <person name="Kuo R.C."/>
            <person name="Labutti K."/>
            <person name="Haridas S."/>
            <person name="Kuo A."/>
            <person name="Salamov A."/>
            <person name="Ahrendt S.R."/>
            <person name="Lipzen A."/>
            <person name="Sullivan W."/>
            <person name="Andreopoulos W.B."/>
            <person name="Clum A."/>
            <person name="Lindquist E."/>
            <person name="Daum C."/>
            <person name="Ramamoorthy G.K."/>
            <person name="Gryganskyi A."/>
            <person name="Culley D."/>
            <person name="Magnuson J.K."/>
            <person name="James T.Y."/>
            <person name="O'Malley M.A."/>
            <person name="Stajich J.E."/>
            <person name="Spatafora J.W."/>
            <person name="Visel A."/>
            <person name="Grigoriev I.V."/>
        </authorList>
    </citation>
    <scope>NUCLEOTIDE SEQUENCE [LARGE SCALE GENOMIC DNA]</scope>
    <source>
        <strain evidence="8 9">68-887.2</strain>
    </source>
</reference>
<gene>
    <name evidence="8" type="ORF">BCR39DRAFT_532033</name>
</gene>
<dbReference type="OrthoDB" id="2014905at2759"/>
<dbReference type="Proteomes" id="UP000193986">
    <property type="component" value="Unassembled WGS sequence"/>
</dbReference>
<accession>A0A1Y2B3Y7</accession>
<evidence type="ECO:0000256" key="1">
    <source>
        <dbReference type="ARBA" id="ARBA00004173"/>
    </source>
</evidence>
<dbReference type="InterPro" id="IPR011332">
    <property type="entry name" value="Ribosomal_zn-bd"/>
</dbReference>
<evidence type="ECO:0000256" key="6">
    <source>
        <dbReference type="ARBA" id="ARBA00023274"/>
    </source>
</evidence>
<name>A0A1Y2B3Y7_9TREE</name>
<dbReference type="EMBL" id="MCFC01000025">
    <property type="protein sequence ID" value="ORY29538.1"/>
    <property type="molecule type" value="Genomic_DNA"/>
</dbReference>
<keyword evidence="5" id="KW-0496">Mitochondrion</keyword>
<evidence type="ECO:0000313" key="9">
    <source>
        <dbReference type="Proteomes" id="UP000193986"/>
    </source>
</evidence>
<dbReference type="AlphaFoldDB" id="A0A1Y2B3Y7"/>
<dbReference type="SUPFAM" id="SSF57829">
    <property type="entry name" value="Zn-binding ribosomal proteins"/>
    <property type="match status" value="1"/>
</dbReference>
<evidence type="ECO:0000256" key="4">
    <source>
        <dbReference type="ARBA" id="ARBA00022980"/>
    </source>
</evidence>
<evidence type="ECO:0000256" key="2">
    <source>
        <dbReference type="ARBA" id="ARBA00008560"/>
    </source>
</evidence>
<proteinExistence type="inferred from homology"/>
<comment type="subcellular location">
    <subcellularLocation>
        <location evidence="1">Mitochondrion</location>
    </subcellularLocation>
</comment>
<dbReference type="GO" id="GO:0003735">
    <property type="term" value="F:structural constituent of ribosome"/>
    <property type="evidence" value="ECO:0007669"/>
    <property type="project" value="InterPro"/>
</dbReference>
<evidence type="ECO:0000256" key="3">
    <source>
        <dbReference type="ARBA" id="ARBA00022946"/>
    </source>
</evidence>
<keyword evidence="3" id="KW-0809">Transit peptide</keyword>
<dbReference type="Pfam" id="PF01783">
    <property type="entry name" value="Ribosomal_L32p"/>
    <property type="match status" value="1"/>
</dbReference>
<dbReference type="STRING" id="71784.A0A1Y2B3Y7"/>